<dbReference type="KEGG" id="sgn:SGRA_2691"/>
<dbReference type="PANTHER" id="PTHR34289:SF8">
    <property type="entry name" value="DUF819 DOMAIN-CONTAINING PROTEIN"/>
    <property type="match status" value="1"/>
</dbReference>
<feature type="transmembrane region" description="Helical" evidence="1">
    <location>
        <begin position="350"/>
        <end position="368"/>
    </location>
</feature>
<feature type="transmembrane region" description="Helical" evidence="1">
    <location>
        <begin position="407"/>
        <end position="428"/>
    </location>
</feature>
<organism evidence="2 3">
    <name type="scientific">Saprospira grandis (strain Lewin)</name>
    <dbReference type="NCBI Taxonomy" id="984262"/>
    <lineage>
        <taxon>Bacteria</taxon>
        <taxon>Pseudomonadati</taxon>
        <taxon>Bacteroidota</taxon>
        <taxon>Saprospiria</taxon>
        <taxon>Saprospirales</taxon>
        <taxon>Saprospiraceae</taxon>
        <taxon>Saprospira</taxon>
    </lineage>
</organism>
<evidence type="ECO:0000313" key="2">
    <source>
        <dbReference type="EMBL" id="AFC25419.1"/>
    </source>
</evidence>
<dbReference type="eggNOG" id="COG5505">
    <property type="taxonomic scope" value="Bacteria"/>
</dbReference>
<reference evidence="2 3" key="1">
    <citation type="journal article" date="2012" name="Stand. Genomic Sci.">
        <title>Complete genome sequencing and analysis of Saprospira grandis str. Lewin, a predatory marine bacterium.</title>
        <authorList>
            <person name="Saw J.H."/>
            <person name="Yuryev A."/>
            <person name="Kanbe M."/>
            <person name="Hou S."/>
            <person name="Young A.G."/>
            <person name="Aizawa S."/>
            <person name="Alam M."/>
        </authorList>
    </citation>
    <scope>NUCLEOTIDE SEQUENCE [LARGE SCALE GENOMIC DNA]</scope>
    <source>
        <strain evidence="2 3">Lewin</strain>
    </source>
</reference>
<dbReference type="PANTHER" id="PTHR34289">
    <property type="entry name" value="PROTEIN, PUTATIVE (DUF819)-RELATED"/>
    <property type="match status" value="1"/>
</dbReference>
<feature type="transmembrane region" description="Helical" evidence="1">
    <location>
        <begin position="380"/>
        <end position="400"/>
    </location>
</feature>
<dbReference type="STRING" id="984262.SGRA_2691"/>
<sequence length="466" mass="50305">MEPIFTNEAVVLGLLIVVLGAVFFTEKLESKGWKRFYTFVPSLLLCYFIPAFLHYPLGLIAPHYFEQEPLEAVLKAAEIAPPEGWGSWTYEAVKTWLEEKTNLEESAYMATAKHSNLYFMASRYLLPVSLILLCLSIDIKGLINLGPKALIMFFAASVGIILGGPAALLLSSYIAPGLVDMSPDELWRGLSTVAGSWIGGGANQTAMKEVFEVPDNIFAAMIVVDVIVANIWMGFLLYGVKISDKVDRWLKADSSAIKELEERVSDYRMSVAKMPSTYSLFIMAAVGFGGLALAHAGSDWIVPLLKPFEKTLNEIGLSSLLSAFFWLIVLATTYGLVLSFTPARKLEGLGASRWGSLFIYILVATIGMKMNLGEVVKNLGLFAIGICWMLVHVGILLLVAKLIRAPFFFVAVGSQANVGGAASAPVVASAFSPALAPVGVLMAVLGYALGTYGAIICALMMKAIAS</sequence>
<feature type="transmembrane region" description="Helical" evidence="1">
    <location>
        <begin position="317"/>
        <end position="338"/>
    </location>
</feature>
<keyword evidence="1" id="KW-1133">Transmembrane helix</keyword>
<dbReference type="HOGENOM" id="CLU_034724_1_0_10"/>
<keyword evidence="1" id="KW-0472">Membrane</keyword>
<dbReference type="RefSeq" id="WP_015693029.1">
    <property type="nucleotide sequence ID" value="NC_016940.1"/>
</dbReference>
<dbReference type="EMBL" id="CP002831">
    <property type="protein sequence ID" value="AFC25419.1"/>
    <property type="molecule type" value="Genomic_DNA"/>
</dbReference>
<feature type="transmembrane region" description="Helical" evidence="1">
    <location>
        <begin position="6"/>
        <end position="24"/>
    </location>
</feature>
<feature type="transmembrane region" description="Helical" evidence="1">
    <location>
        <begin position="36"/>
        <end position="55"/>
    </location>
</feature>
<feature type="transmembrane region" description="Helical" evidence="1">
    <location>
        <begin position="434"/>
        <end position="461"/>
    </location>
</feature>
<feature type="transmembrane region" description="Helical" evidence="1">
    <location>
        <begin position="217"/>
        <end position="240"/>
    </location>
</feature>
<accession>H6L9E3</accession>
<keyword evidence="3" id="KW-1185">Reference proteome</keyword>
<evidence type="ECO:0000256" key="1">
    <source>
        <dbReference type="SAM" id="Phobius"/>
    </source>
</evidence>
<evidence type="ECO:0000313" key="3">
    <source>
        <dbReference type="Proteomes" id="UP000007519"/>
    </source>
</evidence>
<dbReference type="Pfam" id="PF05684">
    <property type="entry name" value="DUF819"/>
    <property type="match status" value="1"/>
</dbReference>
<feature type="transmembrane region" description="Helical" evidence="1">
    <location>
        <begin position="278"/>
        <end position="297"/>
    </location>
</feature>
<protein>
    <submittedName>
        <fullName evidence="2">Uncharacterized protein</fullName>
    </submittedName>
</protein>
<dbReference type="AlphaFoldDB" id="H6L9E3"/>
<proteinExistence type="predicted"/>
<dbReference type="Proteomes" id="UP000007519">
    <property type="component" value="Chromosome"/>
</dbReference>
<name>H6L9E3_SAPGL</name>
<feature type="transmembrane region" description="Helical" evidence="1">
    <location>
        <begin position="149"/>
        <end position="175"/>
    </location>
</feature>
<dbReference type="InterPro" id="IPR008537">
    <property type="entry name" value="DUF819"/>
</dbReference>
<dbReference type="OrthoDB" id="653763at2"/>
<keyword evidence="1" id="KW-0812">Transmembrane</keyword>
<gene>
    <name evidence="2" type="ordered locus">SGRA_2691</name>
</gene>
<feature type="transmembrane region" description="Helical" evidence="1">
    <location>
        <begin position="117"/>
        <end position="137"/>
    </location>
</feature>